<dbReference type="SUPFAM" id="SSF50129">
    <property type="entry name" value="GroES-like"/>
    <property type="match status" value="1"/>
</dbReference>
<dbReference type="GO" id="GO:0016491">
    <property type="term" value="F:oxidoreductase activity"/>
    <property type="evidence" value="ECO:0007669"/>
    <property type="project" value="InterPro"/>
</dbReference>
<feature type="domain" description="Enoyl reductase (ER)" evidence="1">
    <location>
        <begin position="30"/>
        <end position="329"/>
    </location>
</feature>
<keyword evidence="3" id="KW-1185">Reference proteome</keyword>
<dbReference type="InterPro" id="IPR052733">
    <property type="entry name" value="Chloroplast_QOR"/>
</dbReference>
<evidence type="ECO:0000259" key="1">
    <source>
        <dbReference type="SMART" id="SM00829"/>
    </source>
</evidence>
<dbReference type="Proteomes" id="UP000317977">
    <property type="component" value="Unassembled WGS sequence"/>
</dbReference>
<dbReference type="SMART" id="SM00829">
    <property type="entry name" value="PKS_ER"/>
    <property type="match status" value="1"/>
</dbReference>
<name>A0A5C6EHR8_9BACT</name>
<dbReference type="Pfam" id="PF13602">
    <property type="entry name" value="ADH_zinc_N_2"/>
    <property type="match status" value="1"/>
</dbReference>
<dbReference type="Gene3D" id="3.40.50.720">
    <property type="entry name" value="NAD(P)-binding Rossmann-like Domain"/>
    <property type="match status" value="1"/>
</dbReference>
<dbReference type="EMBL" id="SJPX01000005">
    <property type="protein sequence ID" value="TWU48368.1"/>
    <property type="molecule type" value="Genomic_DNA"/>
</dbReference>
<sequence>MSTQLERSASQARDGSSNQTMTAFVYDDYGNADVLHCAKLPIPDRLPGQILIAVEASSVNPIDYRLRSGEMKGLLPFGFPRIPGYDVAGTVADCAPDAPFGRGDRVMAFLDHMRGGACAEFAVCAIDVAAKIPDSMQFADAAAIPLAGTTALQSLRDHGKIAAGKRVLINGASGGVGAFAVQIAKAYGAHVTAVASSDNESFCMELGADCFYDYEKVDFTKSVEHWDLIFDAAGKSGYFDSRDVLNEHGRYVSTEPDAKGMLMTLLTWPLSKSGKVMLAKPNAADLRELIRLHELGNLKVTIDRRYPMNQVADAHRRVEEGVDRGKVVLVNG</sequence>
<accession>A0A5C6EHR8</accession>
<dbReference type="InterPro" id="IPR011032">
    <property type="entry name" value="GroES-like_sf"/>
</dbReference>
<organism evidence="2 3">
    <name type="scientific">Rubripirellula reticaptiva</name>
    <dbReference type="NCBI Taxonomy" id="2528013"/>
    <lineage>
        <taxon>Bacteria</taxon>
        <taxon>Pseudomonadati</taxon>
        <taxon>Planctomycetota</taxon>
        <taxon>Planctomycetia</taxon>
        <taxon>Pirellulales</taxon>
        <taxon>Pirellulaceae</taxon>
        <taxon>Rubripirellula</taxon>
    </lineage>
</organism>
<comment type="caution">
    <text evidence="2">The sequence shown here is derived from an EMBL/GenBank/DDBJ whole genome shotgun (WGS) entry which is preliminary data.</text>
</comment>
<dbReference type="CDD" id="cd08267">
    <property type="entry name" value="MDR1"/>
    <property type="match status" value="1"/>
</dbReference>
<dbReference type="Pfam" id="PF08240">
    <property type="entry name" value="ADH_N"/>
    <property type="match status" value="1"/>
</dbReference>
<dbReference type="InterPro" id="IPR002364">
    <property type="entry name" value="Quin_OxRdtase/zeta-crystal_CS"/>
</dbReference>
<dbReference type="PROSITE" id="PS01162">
    <property type="entry name" value="QOR_ZETA_CRYSTAL"/>
    <property type="match status" value="1"/>
</dbReference>
<dbReference type="AlphaFoldDB" id="A0A5C6EHR8"/>
<dbReference type="GO" id="GO:0008270">
    <property type="term" value="F:zinc ion binding"/>
    <property type="evidence" value="ECO:0007669"/>
    <property type="project" value="InterPro"/>
</dbReference>
<dbReference type="Gene3D" id="3.90.180.10">
    <property type="entry name" value="Medium-chain alcohol dehydrogenases, catalytic domain"/>
    <property type="match status" value="1"/>
</dbReference>
<proteinExistence type="predicted"/>
<dbReference type="RefSeq" id="WP_246151915.1">
    <property type="nucleotide sequence ID" value="NZ_SJPX01000005.1"/>
</dbReference>
<gene>
    <name evidence="2" type="ORF">Poly59_52140</name>
</gene>
<dbReference type="InterPro" id="IPR013154">
    <property type="entry name" value="ADH-like_N"/>
</dbReference>
<dbReference type="InterPro" id="IPR020843">
    <property type="entry name" value="ER"/>
</dbReference>
<reference evidence="2 3" key="1">
    <citation type="submission" date="2019-02" db="EMBL/GenBank/DDBJ databases">
        <title>Deep-cultivation of Planctomycetes and their phenomic and genomic characterization uncovers novel biology.</title>
        <authorList>
            <person name="Wiegand S."/>
            <person name="Jogler M."/>
            <person name="Boedeker C."/>
            <person name="Pinto D."/>
            <person name="Vollmers J."/>
            <person name="Rivas-Marin E."/>
            <person name="Kohn T."/>
            <person name="Peeters S.H."/>
            <person name="Heuer A."/>
            <person name="Rast P."/>
            <person name="Oberbeckmann S."/>
            <person name="Bunk B."/>
            <person name="Jeske O."/>
            <person name="Meyerdierks A."/>
            <person name="Storesund J.E."/>
            <person name="Kallscheuer N."/>
            <person name="Luecker S."/>
            <person name="Lage O.M."/>
            <person name="Pohl T."/>
            <person name="Merkel B.J."/>
            <person name="Hornburger P."/>
            <person name="Mueller R.-W."/>
            <person name="Bruemmer F."/>
            <person name="Labrenz M."/>
            <person name="Spormann A.M."/>
            <person name="Op Den Camp H."/>
            <person name="Overmann J."/>
            <person name="Amann R."/>
            <person name="Jetten M.S.M."/>
            <person name="Mascher T."/>
            <person name="Medema M.H."/>
            <person name="Devos D.P."/>
            <person name="Kaster A.-K."/>
            <person name="Ovreas L."/>
            <person name="Rohde M."/>
            <person name="Galperin M.Y."/>
            <person name="Jogler C."/>
        </authorList>
    </citation>
    <scope>NUCLEOTIDE SEQUENCE [LARGE SCALE GENOMIC DNA]</scope>
    <source>
        <strain evidence="2 3">Poly59</strain>
    </source>
</reference>
<dbReference type="SUPFAM" id="SSF51735">
    <property type="entry name" value="NAD(P)-binding Rossmann-fold domains"/>
    <property type="match status" value="1"/>
</dbReference>
<evidence type="ECO:0000313" key="2">
    <source>
        <dbReference type="EMBL" id="TWU48368.1"/>
    </source>
</evidence>
<dbReference type="PANTHER" id="PTHR44013">
    <property type="entry name" value="ZINC-TYPE ALCOHOL DEHYDROGENASE-LIKE PROTEIN C16A3.02C"/>
    <property type="match status" value="1"/>
</dbReference>
<dbReference type="InterPro" id="IPR036291">
    <property type="entry name" value="NAD(P)-bd_dom_sf"/>
</dbReference>
<dbReference type="PANTHER" id="PTHR44013:SF1">
    <property type="entry name" value="ZINC-TYPE ALCOHOL DEHYDROGENASE-LIKE PROTEIN C16A3.02C"/>
    <property type="match status" value="1"/>
</dbReference>
<evidence type="ECO:0000313" key="3">
    <source>
        <dbReference type="Proteomes" id="UP000317977"/>
    </source>
</evidence>
<protein>
    <submittedName>
        <fullName evidence="2">Zinc-type alcohol dehydrogenase-like protein</fullName>
    </submittedName>
</protein>